<keyword evidence="3" id="KW-0175">Coiled coil</keyword>
<evidence type="ECO:0000259" key="5">
    <source>
        <dbReference type="Pfam" id="PF10058"/>
    </source>
</evidence>
<keyword evidence="6" id="KW-1185">Reference proteome</keyword>
<dbReference type="Proteomes" id="UP000095283">
    <property type="component" value="Unplaced"/>
</dbReference>
<protein>
    <recommendedName>
        <fullName evidence="2">Endoplasmic reticulum junction formation protein lunapark</fullName>
    </recommendedName>
</protein>
<comment type="domain">
    <text evidence="2">The C4-type zinc finger motif is necessary both for its ER three-way tubular junction localization and formation.</text>
</comment>
<organism evidence="6 7">
    <name type="scientific">Heterorhabditis bacteriophora</name>
    <name type="common">Entomopathogenic nematode worm</name>
    <dbReference type="NCBI Taxonomy" id="37862"/>
    <lineage>
        <taxon>Eukaryota</taxon>
        <taxon>Metazoa</taxon>
        <taxon>Ecdysozoa</taxon>
        <taxon>Nematoda</taxon>
        <taxon>Chromadorea</taxon>
        <taxon>Rhabditida</taxon>
        <taxon>Rhabditina</taxon>
        <taxon>Rhabditomorpha</taxon>
        <taxon>Strongyloidea</taxon>
        <taxon>Heterorhabditidae</taxon>
        <taxon>Heterorhabditis</taxon>
    </lineage>
</organism>
<keyword evidence="2" id="KW-0812">Transmembrane</keyword>
<comment type="similarity">
    <text evidence="1 2">Belongs to the lunapark family.</text>
</comment>
<dbReference type="GO" id="GO:0098826">
    <property type="term" value="C:endoplasmic reticulum tubular network membrane"/>
    <property type="evidence" value="ECO:0007669"/>
    <property type="project" value="UniProtKB-UniRule"/>
</dbReference>
<dbReference type="WBParaSite" id="Hba_18876">
    <property type="protein sequence ID" value="Hba_18876"/>
    <property type="gene ID" value="Hba_18876"/>
</dbReference>
<feature type="coiled-coil region" evidence="3">
    <location>
        <begin position="9"/>
        <end position="36"/>
    </location>
</feature>
<feature type="domain" description="Lunapark zinc ribbon" evidence="5">
    <location>
        <begin position="197"/>
        <end position="246"/>
    </location>
</feature>
<keyword evidence="2" id="KW-0863">Zinc-finger</keyword>
<keyword evidence="2" id="KW-1133">Transmembrane helix</keyword>
<evidence type="ECO:0000313" key="6">
    <source>
        <dbReference type="Proteomes" id="UP000095283"/>
    </source>
</evidence>
<dbReference type="AlphaFoldDB" id="A0A1I7XMB4"/>
<evidence type="ECO:0000256" key="4">
    <source>
        <dbReference type="SAM" id="MobiDB-lite"/>
    </source>
</evidence>
<feature type="region of interest" description="Disordered" evidence="4">
    <location>
        <begin position="297"/>
        <end position="336"/>
    </location>
</feature>
<evidence type="ECO:0000256" key="1">
    <source>
        <dbReference type="ARBA" id="ARBA00009940"/>
    </source>
</evidence>
<comment type="function">
    <text evidence="2">Plays a role in determining ER morphology.</text>
</comment>
<comment type="caution">
    <text evidence="2">Lacks conserved residue(s) required for the propagation of feature annotation.</text>
</comment>
<dbReference type="GO" id="GO:0071788">
    <property type="term" value="P:endoplasmic reticulum tubular network maintenance"/>
    <property type="evidence" value="ECO:0007669"/>
    <property type="project" value="UniProtKB-UniRule"/>
</dbReference>
<dbReference type="PANTHER" id="PTHR22166:SF12">
    <property type="entry name" value="ENDOPLASMIC RETICULUM JUNCTION FORMATION PROTEIN LUNAPARK"/>
    <property type="match status" value="1"/>
</dbReference>
<keyword evidence="2" id="KW-0479">Metal-binding</keyword>
<feature type="transmembrane region" description="Helical" evidence="2">
    <location>
        <begin position="40"/>
        <end position="61"/>
    </location>
</feature>
<name>A0A1I7XMB4_HETBA</name>
<dbReference type="Pfam" id="PF10058">
    <property type="entry name" value="Zn_ribbon_10"/>
    <property type="match status" value="1"/>
</dbReference>
<keyword evidence="2" id="KW-0256">Endoplasmic reticulum</keyword>
<evidence type="ECO:0000256" key="3">
    <source>
        <dbReference type="SAM" id="Coils"/>
    </source>
</evidence>
<evidence type="ECO:0000313" key="7">
    <source>
        <dbReference type="WBParaSite" id="Hba_18876"/>
    </source>
</evidence>
<proteinExistence type="inferred from homology"/>
<keyword evidence="2" id="KW-0472">Membrane</keyword>
<reference evidence="7" key="1">
    <citation type="submission" date="2016-11" db="UniProtKB">
        <authorList>
            <consortium name="WormBaseParasite"/>
        </authorList>
    </citation>
    <scope>IDENTIFICATION</scope>
</reference>
<dbReference type="GO" id="GO:0008270">
    <property type="term" value="F:zinc ion binding"/>
    <property type="evidence" value="ECO:0007669"/>
    <property type="project" value="UniProtKB-KW"/>
</dbReference>
<dbReference type="GO" id="GO:1903373">
    <property type="term" value="P:positive regulation of endoplasmic reticulum tubular network organization"/>
    <property type="evidence" value="ECO:0007669"/>
    <property type="project" value="UniProtKB-UniRule"/>
</dbReference>
<dbReference type="InterPro" id="IPR019273">
    <property type="entry name" value="Lunapark_Znf"/>
</dbReference>
<comment type="subcellular location">
    <subcellularLocation>
        <location evidence="2">Endoplasmic reticulum membrane</location>
        <topology evidence="2">Multi-pass membrane protein</topology>
    </subcellularLocation>
</comment>
<dbReference type="PANTHER" id="PTHR22166">
    <property type="entry name" value="ENDOPLASMIC RETICULUM JUNCTION FORMATION PROTEIN LUNAPARK"/>
    <property type="match status" value="1"/>
</dbReference>
<accession>A0A1I7XMB4</accession>
<feature type="region of interest" description="Disordered" evidence="4">
    <location>
        <begin position="103"/>
        <end position="138"/>
    </location>
</feature>
<sequence>MGNILRKRKKVVTEELESLSQQMKTFREDIEKTAEARRMILWYFTLSAFFISSSFIGYAWLHFQSREQQCLDDLIEKKRSILETVKETETFKVAKEILEKYGDEPKKSVSQPSSPDIQKRLGLPKGGPGNAIETPCGPGASSVLGGPPIMGRGSLGPTPARSLRNISQAMPLTTPIGKPRLINKPIRPFQRESTSAVDKVVDYFFGDGPNNRLALICGQCHGHNGMAMPAEFDYLAFVCFICGYFNPAKKLRPNQIHNFTVPSTTPSTVPTAAELNKNISVQDFEGLLGSAYDRGFSENNEELNDEKEMEKLLDDSSIDEDSEALVIDGGMNQGKK</sequence>
<keyword evidence="2" id="KW-0862">Zinc</keyword>
<evidence type="ECO:0000256" key="2">
    <source>
        <dbReference type="RuleBase" id="RU367073"/>
    </source>
</evidence>
<dbReference type="InterPro" id="IPR040115">
    <property type="entry name" value="Lnp"/>
</dbReference>